<dbReference type="RefSeq" id="WP_179918734.1">
    <property type="nucleotide sequence ID" value="NZ_CP058909.1"/>
</dbReference>
<proteinExistence type="predicted"/>
<gene>
    <name evidence="2" type="ORF">HZS54_19555</name>
</gene>
<feature type="region of interest" description="Disordered" evidence="1">
    <location>
        <begin position="1"/>
        <end position="50"/>
    </location>
</feature>
<dbReference type="AlphaFoldDB" id="A0A7D5TV11"/>
<protein>
    <submittedName>
        <fullName evidence="2">Uncharacterized protein</fullName>
    </submittedName>
</protein>
<dbReference type="GeneID" id="56084834"/>
<evidence type="ECO:0000313" key="2">
    <source>
        <dbReference type="EMBL" id="QLH83692.1"/>
    </source>
</evidence>
<evidence type="ECO:0000256" key="1">
    <source>
        <dbReference type="SAM" id="MobiDB-lite"/>
    </source>
</evidence>
<evidence type="ECO:0000313" key="3">
    <source>
        <dbReference type="Proteomes" id="UP000509346"/>
    </source>
</evidence>
<dbReference type="EMBL" id="CP058909">
    <property type="protein sequence ID" value="QLH83692.1"/>
    <property type="molecule type" value="Genomic_DNA"/>
</dbReference>
<reference evidence="2 3" key="1">
    <citation type="submission" date="2020-07" db="EMBL/GenBank/DDBJ databases">
        <title>Halosimplex litoreum sp. nov. and Halosimplex rubrum sp. nov., isolated from different salt environments.</title>
        <authorList>
            <person name="Cui H."/>
        </authorList>
    </citation>
    <scope>NUCLEOTIDE SEQUENCE [LARGE SCALE GENOMIC DNA]</scope>
    <source>
        <strain evidence="2 3">R2</strain>
    </source>
</reference>
<feature type="compositionally biased region" description="Acidic residues" evidence="1">
    <location>
        <begin position="24"/>
        <end position="41"/>
    </location>
</feature>
<organism evidence="2 3">
    <name type="scientific">Halosimplex pelagicum</name>
    <dbReference type="NCBI Taxonomy" id="869886"/>
    <lineage>
        <taxon>Archaea</taxon>
        <taxon>Methanobacteriati</taxon>
        <taxon>Methanobacteriota</taxon>
        <taxon>Stenosarchaea group</taxon>
        <taxon>Halobacteria</taxon>
        <taxon>Halobacteriales</taxon>
        <taxon>Haloarculaceae</taxon>
        <taxon>Halosimplex</taxon>
    </lineage>
</organism>
<dbReference type="KEGG" id="hpel:HZS54_19555"/>
<keyword evidence="3" id="KW-1185">Reference proteome</keyword>
<name>A0A7D5TV11_9EURY</name>
<dbReference type="Proteomes" id="UP000509346">
    <property type="component" value="Chromosome"/>
</dbReference>
<accession>A0A7D5TV11</accession>
<sequence>MLCIIAPEYESRDDETRHRSTDGDASEESEDGEPTDDDPSDGELLTAGPV</sequence>